<protein>
    <submittedName>
        <fullName evidence="2">Peptidoglycan-binding LysM</fullName>
    </submittedName>
</protein>
<feature type="domain" description="LysM" evidence="1">
    <location>
        <begin position="170"/>
        <end position="217"/>
    </location>
</feature>
<dbReference type="EMBL" id="AP018248">
    <property type="protein sequence ID" value="BAZ00621.1"/>
    <property type="molecule type" value="Genomic_DNA"/>
</dbReference>
<dbReference type="AlphaFoldDB" id="A0A1Z4N4L3"/>
<dbReference type="Pfam" id="PF19266">
    <property type="entry name" value="CIS_tube"/>
    <property type="match status" value="1"/>
</dbReference>
<name>A0A1Z4N4L3_9CYAN</name>
<accession>A0A1Z4N4L3</accession>
<organism evidence="2 3">
    <name type="scientific">Tolypothrix tenuis PCC 7101</name>
    <dbReference type="NCBI Taxonomy" id="231146"/>
    <lineage>
        <taxon>Bacteria</taxon>
        <taxon>Bacillati</taxon>
        <taxon>Cyanobacteriota</taxon>
        <taxon>Cyanophyceae</taxon>
        <taxon>Nostocales</taxon>
        <taxon>Tolypothrichaceae</taxon>
        <taxon>Tolypothrix</taxon>
    </lineage>
</organism>
<dbReference type="Pfam" id="PF01476">
    <property type="entry name" value="LysM"/>
    <property type="match status" value="1"/>
</dbReference>
<dbReference type="InterPro" id="IPR036779">
    <property type="entry name" value="LysM_dom_sf"/>
</dbReference>
<gene>
    <name evidence="2" type="ORF">NIES37_46160</name>
</gene>
<dbReference type="SMART" id="SM00257">
    <property type="entry name" value="LysM"/>
    <property type="match status" value="1"/>
</dbReference>
<proteinExistence type="predicted"/>
<sequence>MALEKLKIKAEKSSEGDFADEFEVLFNPNQVQISKTGWKLTTVSDNNGVSGEKVTPANDLATLTIQLFFDTTLTGSPPDNVQQYTKKIFNLTKPRIGQSKKRPPRCKLVWGTIGGKDSVLLPDGVLESVTKTLTQFLEDGTPVRATLNCTFREWTEPEKQQKEENLIDDPVRIVKRGETLSTIANEEYGDSALWRIIAEENRLDNPRQIQPGLVLTIPPLRIASQT</sequence>
<evidence type="ECO:0000313" key="2">
    <source>
        <dbReference type="EMBL" id="BAZ00621.1"/>
    </source>
</evidence>
<dbReference type="InterPro" id="IPR018392">
    <property type="entry name" value="LysM"/>
</dbReference>
<dbReference type="CDD" id="cd00118">
    <property type="entry name" value="LysM"/>
    <property type="match status" value="1"/>
</dbReference>
<keyword evidence="3" id="KW-1185">Reference proteome</keyword>
<dbReference type="Proteomes" id="UP000218785">
    <property type="component" value="Chromosome"/>
</dbReference>
<evidence type="ECO:0000313" key="3">
    <source>
        <dbReference type="Proteomes" id="UP000218785"/>
    </source>
</evidence>
<dbReference type="InterPro" id="IPR045361">
    <property type="entry name" value="CIS_tube_prot_N"/>
</dbReference>
<dbReference type="KEGG" id="ttq:NIES37_46160"/>
<evidence type="ECO:0000259" key="1">
    <source>
        <dbReference type="PROSITE" id="PS51782"/>
    </source>
</evidence>
<dbReference type="PROSITE" id="PS51782">
    <property type="entry name" value="LYSM"/>
    <property type="match status" value="1"/>
</dbReference>
<reference evidence="2 3" key="1">
    <citation type="submission" date="2017-06" db="EMBL/GenBank/DDBJ databases">
        <title>Genome sequencing of cyanobaciteial culture collection at National Institute for Environmental Studies (NIES).</title>
        <authorList>
            <person name="Hirose Y."/>
            <person name="Shimura Y."/>
            <person name="Fujisawa T."/>
            <person name="Nakamura Y."/>
            <person name="Kawachi M."/>
        </authorList>
    </citation>
    <scope>NUCLEOTIDE SEQUENCE [LARGE SCALE GENOMIC DNA]</scope>
    <source>
        <strain evidence="2 3">NIES-37</strain>
    </source>
</reference>
<dbReference type="RefSeq" id="WP_096579641.1">
    <property type="nucleotide sequence ID" value="NZ_CAWNJS010000001.1"/>
</dbReference>
<dbReference type="Gene3D" id="3.10.350.10">
    <property type="entry name" value="LysM domain"/>
    <property type="match status" value="1"/>
</dbReference>